<keyword evidence="11" id="KW-0406">Ion transport</keyword>
<keyword evidence="10 16" id="KW-0040">ANK repeat</keyword>
<dbReference type="InterPro" id="IPR036770">
    <property type="entry name" value="Ankyrin_rpt-contain_sf"/>
</dbReference>
<accession>A0A8D2JJI5</accession>
<dbReference type="Ensembl" id="ENSSVLT00005018156.1">
    <property type="protein sequence ID" value="ENSSVLP00005016346.1"/>
    <property type="gene ID" value="ENSSVLG00005012644.1"/>
</dbReference>
<dbReference type="InterPro" id="IPR005821">
    <property type="entry name" value="Ion_trans_dom"/>
</dbReference>
<dbReference type="SUPFAM" id="SSF48403">
    <property type="entry name" value="Ankyrin repeat"/>
    <property type="match status" value="1"/>
</dbReference>
<dbReference type="PRINTS" id="PR01097">
    <property type="entry name" value="TRNSRECEPTRP"/>
</dbReference>
<dbReference type="GO" id="GO:0034703">
    <property type="term" value="C:cation channel complex"/>
    <property type="evidence" value="ECO:0007669"/>
    <property type="project" value="TreeGrafter"/>
</dbReference>
<evidence type="ECO:0000256" key="3">
    <source>
        <dbReference type="ARBA" id="ARBA00022475"/>
    </source>
</evidence>
<dbReference type="SMART" id="SM00248">
    <property type="entry name" value="ANK"/>
    <property type="match status" value="3"/>
</dbReference>
<evidence type="ECO:0000256" key="19">
    <source>
        <dbReference type="SAM" id="Phobius"/>
    </source>
</evidence>
<evidence type="ECO:0000256" key="1">
    <source>
        <dbReference type="ARBA" id="ARBA00004651"/>
    </source>
</evidence>
<feature type="region of interest" description="Disordered" evidence="18">
    <location>
        <begin position="1"/>
        <end position="26"/>
    </location>
</feature>
<dbReference type="PRINTS" id="PR01647">
    <property type="entry name" value="TRPCHANNEL6"/>
</dbReference>
<evidence type="ECO:0000256" key="16">
    <source>
        <dbReference type="PROSITE-ProRule" id="PRU00023"/>
    </source>
</evidence>
<evidence type="ECO:0000256" key="9">
    <source>
        <dbReference type="ARBA" id="ARBA00022989"/>
    </source>
</evidence>
<dbReference type="Pfam" id="PF00520">
    <property type="entry name" value="Ion_trans"/>
    <property type="match status" value="1"/>
</dbReference>
<feature type="repeat" description="ANK" evidence="16">
    <location>
        <begin position="218"/>
        <end position="250"/>
    </location>
</feature>
<evidence type="ECO:0000256" key="13">
    <source>
        <dbReference type="ARBA" id="ARBA00023180"/>
    </source>
</evidence>
<feature type="domain" description="Transient receptor ion channel" evidence="20">
    <location>
        <begin position="253"/>
        <end position="315"/>
    </location>
</feature>
<dbReference type="Pfam" id="PF08344">
    <property type="entry name" value="TRP_2"/>
    <property type="match status" value="1"/>
</dbReference>
<sequence>MNQNPAFVPRRGGSPSAAAGAGARRNESQDYLLMDSELGDDDCPQLPLPPYGYYPGFRGTDNRLTHRRQTVLREKGRRLANRGPAYMFNDRSTSLSIEEERFLDAAEYGNIPVVRKMLEECVSLNVNCVDYMGQNALQLAVANEHLEITELLLKKENLSRVGDALLLAISKGYVRIVEAILSHPAFAEGKRLATSPSQSELQQDDFYAYDEDGTRFSHDVTPIILAAHCQEYEIVHTLLRKGARIERPHDYFCKCSECNQKQKHDSFSHSRSRINAYKGLASPAYLSLSSEDPVMTALELSNELAVLANIEKEFKNDYKKLSMQCKDFVVGLLDLCRNTEEVEAILNGDVETRHPGDHSRPNLSRLKLAIKYEVKKFVAHPNCQQQLLSIWYENLSGLRQQTMAVKFLVVLAVAIGLPFLALIYWCAPCSKIGKIMRGPFMKFVAHAASFTIFLGLLVMNAADRFEGTKLLPNETSTDNAKQLFRMKTSCFSWMEMLIISWVIARIKWDPSDPQIISEGLYAIAVVLSFSRIAYILPANESFGPLQISLGRTVKDIFKFMVIFIMVFVAFMIGMFNLYSYYIGAKQNEAFTTVEESFKTLFWAIFGLSEVKSVVINYNHKFIENIGYVLYGVYNVTMVIVLLNMLIAMINSSFQEIEDDADVEWKFARAKLWFSYFEEGRTLPVPFNLVPSPKSLFYLLLKFKKWISELFQGHKKGFQEDTEMNKRNEEKKFGILGSNEDLSKLSLDKKQLGHNKQSSIRSSEDFHLNSFNNPPRQYQKIMKRLIKRYVLQAQIDKESDEVNEGELKEIKQDISSLRYELLEEKSQNMEDLAELIRKLGEKLSLESNQEESNR</sequence>
<keyword evidence="6 19" id="KW-0812">Transmembrane</keyword>
<keyword evidence="8" id="KW-0106">Calcium</keyword>
<dbReference type="PANTHER" id="PTHR10117:SF7">
    <property type="entry name" value="SHORT TRANSIENT RECEPTOR POTENTIAL CHANNEL 6"/>
    <property type="match status" value="1"/>
</dbReference>
<dbReference type="FunFam" id="1.25.40.20:FF:000157">
    <property type="entry name" value="short transient receptor potential channel 6 isoform X1"/>
    <property type="match status" value="1"/>
</dbReference>
<dbReference type="GO" id="GO:0005886">
    <property type="term" value="C:plasma membrane"/>
    <property type="evidence" value="ECO:0007669"/>
    <property type="project" value="UniProtKB-SubCell"/>
</dbReference>
<keyword evidence="12 19" id="KW-0472">Membrane</keyword>
<keyword evidence="2" id="KW-0813">Transport</keyword>
<dbReference type="Proteomes" id="UP000694564">
    <property type="component" value="Chromosome 11"/>
</dbReference>
<organism evidence="21 22">
    <name type="scientific">Sciurus vulgaris</name>
    <name type="common">Eurasian red squirrel</name>
    <dbReference type="NCBI Taxonomy" id="55149"/>
    <lineage>
        <taxon>Eukaryota</taxon>
        <taxon>Metazoa</taxon>
        <taxon>Chordata</taxon>
        <taxon>Craniata</taxon>
        <taxon>Vertebrata</taxon>
        <taxon>Euteleostomi</taxon>
        <taxon>Mammalia</taxon>
        <taxon>Eutheria</taxon>
        <taxon>Euarchontoglires</taxon>
        <taxon>Glires</taxon>
        <taxon>Rodentia</taxon>
        <taxon>Sciuromorpha</taxon>
        <taxon>Sciuridae</taxon>
        <taxon>Sciurinae</taxon>
        <taxon>Sciurini</taxon>
        <taxon>Sciurus</taxon>
    </lineage>
</organism>
<keyword evidence="14" id="KW-0407">Ion channel</keyword>
<dbReference type="PROSITE" id="PS50088">
    <property type="entry name" value="ANK_REPEAT"/>
    <property type="match status" value="1"/>
</dbReference>
<dbReference type="InterPro" id="IPR013555">
    <property type="entry name" value="TRP_dom"/>
</dbReference>
<dbReference type="Pfam" id="PF12796">
    <property type="entry name" value="Ank_2"/>
    <property type="match status" value="1"/>
</dbReference>
<keyword evidence="22" id="KW-1185">Reference proteome</keyword>
<evidence type="ECO:0000256" key="12">
    <source>
        <dbReference type="ARBA" id="ARBA00023136"/>
    </source>
</evidence>
<dbReference type="GO" id="GO:0015279">
    <property type="term" value="F:store-operated calcium channel activity"/>
    <property type="evidence" value="ECO:0007669"/>
    <property type="project" value="TreeGrafter"/>
</dbReference>
<dbReference type="PANTHER" id="PTHR10117">
    <property type="entry name" value="TRANSIENT RECEPTOR POTENTIAL CHANNEL"/>
    <property type="match status" value="1"/>
</dbReference>
<keyword evidence="17" id="KW-0175">Coiled coil</keyword>
<proteinExistence type="predicted"/>
<dbReference type="InterPro" id="IPR002110">
    <property type="entry name" value="Ankyrin_rpt"/>
</dbReference>
<evidence type="ECO:0000256" key="18">
    <source>
        <dbReference type="SAM" id="MobiDB-lite"/>
    </source>
</evidence>
<feature type="transmembrane region" description="Helical" evidence="19">
    <location>
        <begin position="556"/>
        <end position="578"/>
    </location>
</feature>
<comment type="subcellular location">
    <subcellularLocation>
        <location evidence="1">Cell membrane</location>
        <topology evidence="1">Multi-pass membrane protein</topology>
    </subcellularLocation>
</comment>
<evidence type="ECO:0000259" key="20">
    <source>
        <dbReference type="SMART" id="SM01420"/>
    </source>
</evidence>
<reference evidence="21" key="2">
    <citation type="submission" date="2025-09" db="UniProtKB">
        <authorList>
            <consortium name="Ensembl"/>
        </authorList>
    </citation>
    <scope>IDENTIFICATION</scope>
</reference>
<keyword evidence="13" id="KW-0325">Glycoprotein</keyword>
<name>A0A8D2JJI5_SCIVU</name>
<evidence type="ECO:0000313" key="21">
    <source>
        <dbReference type="Ensembl" id="ENSSVLP00005016346.1"/>
    </source>
</evidence>
<dbReference type="InterPro" id="IPR002153">
    <property type="entry name" value="TRPC_channel"/>
</dbReference>
<evidence type="ECO:0000256" key="14">
    <source>
        <dbReference type="ARBA" id="ARBA00023303"/>
    </source>
</evidence>
<dbReference type="Gene3D" id="1.10.287.70">
    <property type="match status" value="1"/>
</dbReference>
<dbReference type="OrthoDB" id="2373987at2759"/>
<evidence type="ECO:0000256" key="11">
    <source>
        <dbReference type="ARBA" id="ARBA00023065"/>
    </source>
</evidence>
<feature type="transmembrane region" description="Helical" evidence="19">
    <location>
        <begin position="515"/>
        <end position="536"/>
    </location>
</feature>
<evidence type="ECO:0000256" key="17">
    <source>
        <dbReference type="SAM" id="Coils"/>
    </source>
</evidence>
<dbReference type="InterPro" id="IPR005462">
    <property type="entry name" value="TRPC6_channel"/>
</dbReference>
<feature type="transmembrane region" description="Helical" evidence="19">
    <location>
        <begin position="625"/>
        <end position="646"/>
    </location>
</feature>
<evidence type="ECO:0000256" key="15">
    <source>
        <dbReference type="ARBA" id="ARBA00036634"/>
    </source>
</evidence>
<gene>
    <name evidence="21" type="primary">TRPC6</name>
</gene>
<feature type="transmembrane region" description="Helical" evidence="19">
    <location>
        <begin position="482"/>
        <end position="503"/>
    </location>
</feature>
<keyword evidence="5" id="KW-0107">Calcium channel</keyword>
<evidence type="ECO:0000256" key="7">
    <source>
        <dbReference type="ARBA" id="ARBA00022737"/>
    </source>
</evidence>
<dbReference type="GeneTree" id="ENSGT01060000248588"/>
<dbReference type="GO" id="GO:0051480">
    <property type="term" value="P:regulation of cytosolic calcium ion concentration"/>
    <property type="evidence" value="ECO:0007669"/>
    <property type="project" value="TreeGrafter"/>
</dbReference>
<protein>
    <submittedName>
        <fullName evidence="21">Transient receptor potential cation channel subfamily C member 6</fullName>
    </submittedName>
</protein>
<dbReference type="Gene3D" id="1.25.40.20">
    <property type="entry name" value="Ankyrin repeat-containing domain"/>
    <property type="match status" value="1"/>
</dbReference>
<dbReference type="GO" id="GO:0007338">
    <property type="term" value="P:single fertilization"/>
    <property type="evidence" value="ECO:0007669"/>
    <property type="project" value="TreeGrafter"/>
</dbReference>
<dbReference type="AlphaFoldDB" id="A0A8D2JJI5"/>
<keyword evidence="4" id="KW-0109">Calcium transport</keyword>
<comment type="catalytic activity">
    <reaction evidence="15">
        <text>Ca(2+)(in) = Ca(2+)(out)</text>
        <dbReference type="Rhea" id="RHEA:29671"/>
        <dbReference type="ChEBI" id="CHEBI:29108"/>
    </reaction>
</comment>
<keyword evidence="3" id="KW-1003">Cell membrane</keyword>
<evidence type="ECO:0000256" key="4">
    <source>
        <dbReference type="ARBA" id="ARBA00022568"/>
    </source>
</evidence>
<evidence type="ECO:0000256" key="5">
    <source>
        <dbReference type="ARBA" id="ARBA00022673"/>
    </source>
</evidence>
<evidence type="ECO:0000256" key="8">
    <source>
        <dbReference type="ARBA" id="ARBA00022837"/>
    </source>
</evidence>
<keyword evidence="7" id="KW-0677">Repeat</keyword>
<feature type="transmembrane region" description="Helical" evidence="19">
    <location>
        <begin position="439"/>
        <end position="462"/>
    </location>
</feature>
<dbReference type="SMART" id="SM01420">
    <property type="entry name" value="TRP_2"/>
    <property type="match status" value="1"/>
</dbReference>
<evidence type="ECO:0000256" key="6">
    <source>
        <dbReference type="ARBA" id="ARBA00022692"/>
    </source>
</evidence>
<feature type="compositionally biased region" description="Low complexity" evidence="18">
    <location>
        <begin position="9"/>
        <end position="23"/>
    </location>
</feature>
<feature type="transmembrane region" description="Helical" evidence="19">
    <location>
        <begin position="407"/>
        <end position="427"/>
    </location>
</feature>
<dbReference type="GO" id="GO:0070679">
    <property type="term" value="F:inositol 1,4,5 trisphosphate binding"/>
    <property type="evidence" value="ECO:0007669"/>
    <property type="project" value="TreeGrafter"/>
</dbReference>
<feature type="coiled-coil region" evidence="17">
    <location>
        <begin position="806"/>
        <end position="841"/>
    </location>
</feature>
<reference evidence="21" key="1">
    <citation type="submission" date="2025-08" db="UniProtKB">
        <authorList>
            <consortium name="Ensembl"/>
        </authorList>
    </citation>
    <scope>IDENTIFICATION</scope>
</reference>
<evidence type="ECO:0000313" key="22">
    <source>
        <dbReference type="Proteomes" id="UP000694564"/>
    </source>
</evidence>
<keyword evidence="9 19" id="KW-1133">Transmembrane helix</keyword>
<dbReference type="FunFam" id="1.10.287.70:FF:000041">
    <property type="entry name" value="Transient receptor potential cation channel subfamily C member 7"/>
    <property type="match status" value="1"/>
</dbReference>
<evidence type="ECO:0000256" key="2">
    <source>
        <dbReference type="ARBA" id="ARBA00022448"/>
    </source>
</evidence>
<evidence type="ECO:0000256" key="10">
    <source>
        <dbReference type="ARBA" id="ARBA00023043"/>
    </source>
</evidence>